<proteinExistence type="predicted"/>
<accession>A0AA36N8Z0</accession>
<dbReference type="Proteomes" id="UP001178507">
    <property type="component" value="Unassembled WGS sequence"/>
</dbReference>
<gene>
    <name evidence="1" type="ORF">EVOR1521_LOCUS21159</name>
</gene>
<keyword evidence="2" id="KW-1185">Reference proteome</keyword>
<dbReference type="AlphaFoldDB" id="A0AA36N8Z0"/>
<organism evidence="1 2">
    <name type="scientific">Effrenium voratum</name>
    <dbReference type="NCBI Taxonomy" id="2562239"/>
    <lineage>
        <taxon>Eukaryota</taxon>
        <taxon>Sar</taxon>
        <taxon>Alveolata</taxon>
        <taxon>Dinophyceae</taxon>
        <taxon>Suessiales</taxon>
        <taxon>Symbiodiniaceae</taxon>
        <taxon>Effrenium</taxon>
    </lineage>
</organism>
<evidence type="ECO:0000313" key="1">
    <source>
        <dbReference type="EMBL" id="CAJ1397069.1"/>
    </source>
</evidence>
<sequence>MNGANGTKRPYPGESGPMQKGQQVLFFFESDASEVEASLLFCGTPKNARAAGSFLFAASHAWLHGTLEQSYDPSKLEPERQETWPLVQPKAEYKFVTRQGQTKPAGGPRRVRWLCFTKNPPCQVSLVFFRWSGEYSKWMDEQEANDGDWGKYGSPPSDEYMGHVVEKGIKVHPRLKDDQGMPLYELHHVFMGSSQDACVVAQQTHIIRAGLKAPRRAGFWMLWPAEWEDFGDPDYACYIERHSMFAAMRACE</sequence>
<feature type="non-terminal residue" evidence="1">
    <location>
        <position position="1"/>
    </location>
</feature>
<evidence type="ECO:0000313" key="2">
    <source>
        <dbReference type="Proteomes" id="UP001178507"/>
    </source>
</evidence>
<dbReference type="EMBL" id="CAUJNA010003253">
    <property type="protein sequence ID" value="CAJ1397069.1"/>
    <property type="molecule type" value="Genomic_DNA"/>
</dbReference>
<comment type="caution">
    <text evidence="1">The sequence shown here is derived from an EMBL/GenBank/DDBJ whole genome shotgun (WGS) entry which is preliminary data.</text>
</comment>
<name>A0AA36N8Z0_9DINO</name>
<protein>
    <submittedName>
        <fullName evidence="1">Uncharacterized protein</fullName>
    </submittedName>
</protein>
<reference evidence="1" key="1">
    <citation type="submission" date="2023-08" db="EMBL/GenBank/DDBJ databases">
        <authorList>
            <person name="Chen Y."/>
            <person name="Shah S."/>
            <person name="Dougan E. K."/>
            <person name="Thang M."/>
            <person name="Chan C."/>
        </authorList>
    </citation>
    <scope>NUCLEOTIDE SEQUENCE</scope>
</reference>